<protein>
    <submittedName>
        <fullName evidence="2">Uncharacterized protein</fullName>
    </submittedName>
</protein>
<evidence type="ECO:0000313" key="2">
    <source>
        <dbReference type="EMBL" id="KAB2623909.1"/>
    </source>
</evidence>
<dbReference type="EMBL" id="SMOL01000162">
    <property type="protein sequence ID" value="KAB2623909.1"/>
    <property type="molecule type" value="Genomic_DNA"/>
</dbReference>
<gene>
    <name evidence="2" type="ORF">D8674_037862</name>
</gene>
<reference evidence="2 3" key="2">
    <citation type="submission" date="2019-11" db="EMBL/GenBank/DDBJ databases">
        <title>A de novo genome assembly of a pear dwarfing rootstock.</title>
        <authorList>
            <person name="Wang F."/>
            <person name="Wang J."/>
            <person name="Li S."/>
            <person name="Zhang Y."/>
            <person name="Fang M."/>
            <person name="Ma L."/>
            <person name="Zhao Y."/>
            <person name="Jiang S."/>
        </authorList>
    </citation>
    <scope>NUCLEOTIDE SEQUENCE [LARGE SCALE GENOMIC DNA]</scope>
    <source>
        <strain evidence="2">S2</strain>
        <tissue evidence="2">Leaf</tissue>
    </source>
</reference>
<evidence type="ECO:0000256" key="1">
    <source>
        <dbReference type="SAM" id="MobiDB-lite"/>
    </source>
</evidence>
<proteinExistence type="predicted"/>
<feature type="region of interest" description="Disordered" evidence="1">
    <location>
        <begin position="27"/>
        <end position="49"/>
    </location>
</feature>
<comment type="caution">
    <text evidence="2">The sequence shown here is derived from an EMBL/GenBank/DDBJ whole genome shotgun (WGS) entry which is preliminary data.</text>
</comment>
<sequence length="259" mass="29401">MLVNTVGHRVSQALASSASSMVLPVSARRGHRRPASASTTNALGSQHGKVTRMTNECITIGYNDRHQAAPTTKQHSALAHNIDHVVWTYCPMRWKTKVRNFDDINDNMLVYVNSNLHQYFQTFDDPQVALEKRCLKEFKDQENWVWLCSHFQALDYMKKAKANKINREKKTLLHHSGLRPFSGFKIPGDRCICKRLCLTWGWVGRVPSCNNDGEEAIGSSGIRLPTSSQDSDRVRPIGKWESEEIVLEVGVERKNRGNI</sequence>
<organism evidence="2 3">
    <name type="scientific">Pyrus ussuriensis x Pyrus communis</name>
    <dbReference type="NCBI Taxonomy" id="2448454"/>
    <lineage>
        <taxon>Eukaryota</taxon>
        <taxon>Viridiplantae</taxon>
        <taxon>Streptophyta</taxon>
        <taxon>Embryophyta</taxon>
        <taxon>Tracheophyta</taxon>
        <taxon>Spermatophyta</taxon>
        <taxon>Magnoliopsida</taxon>
        <taxon>eudicotyledons</taxon>
        <taxon>Gunneridae</taxon>
        <taxon>Pentapetalae</taxon>
        <taxon>rosids</taxon>
        <taxon>fabids</taxon>
        <taxon>Rosales</taxon>
        <taxon>Rosaceae</taxon>
        <taxon>Amygdaloideae</taxon>
        <taxon>Maleae</taxon>
        <taxon>Pyrus</taxon>
    </lineage>
</organism>
<reference evidence="2 3" key="1">
    <citation type="submission" date="2019-09" db="EMBL/GenBank/DDBJ databases">
        <authorList>
            <person name="Ou C."/>
        </authorList>
    </citation>
    <scope>NUCLEOTIDE SEQUENCE [LARGE SCALE GENOMIC DNA]</scope>
    <source>
        <strain evidence="2">S2</strain>
        <tissue evidence="2">Leaf</tissue>
    </source>
</reference>
<dbReference type="AlphaFoldDB" id="A0A5N5H7E5"/>
<dbReference type="Proteomes" id="UP000327157">
    <property type="component" value="Unassembled WGS sequence"/>
</dbReference>
<accession>A0A5N5H7E5</accession>
<evidence type="ECO:0000313" key="3">
    <source>
        <dbReference type="Proteomes" id="UP000327157"/>
    </source>
</evidence>
<keyword evidence="3" id="KW-1185">Reference proteome</keyword>
<name>A0A5N5H7E5_9ROSA</name>